<dbReference type="PANTHER" id="PTHR45964:SF5">
    <property type="entry name" value="WSCD FAMILY MEMBER CG9164"/>
    <property type="match status" value="1"/>
</dbReference>
<dbReference type="Pfam" id="PF00685">
    <property type="entry name" value="Sulfotransfer_1"/>
    <property type="match status" value="1"/>
</dbReference>
<dbReference type="GeneID" id="102804994"/>
<organism evidence="3 4">
    <name type="scientific">Saccoglossus kowalevskii</name>
    <name type="common">Acorn worm</name>
    <dbReference type="NCBI Taxonomy" id="10224"/>
    <lineage>
        <taxon>Eukaryota</taxon>
        <taxon>Metazoa</taxon>
        <taxon>Hemichordata</taxon>
        <taxon>Enteropneusta</taxon>
        <taxon>Harrimaniidae</taxon>
        <taxon>Saccoglossus</taxon>
    </lineage>
</organism>
<keyword evidence="3" id="KW-1185">Reference proteome</keyword>
<dbReference type="PANTHER" id="PTHR45964">
    <property type="entry name" value="WSCD FAMILY MEMBER CG9164"/>
    <property type="match status" value="1"/>
</dbReference>
<proteinExistence type="inferred from homology"/>
<accession>A0ABM0LZT0</accession>
<dbReference type="InterPro" id="IPR027417">
    <property type="entry name" value="P-loop_NTPase"/>
</dbReference>
<name>A0ABM0LZT0_SACKO</name>
<dbReference type="SUPFAM" id="SSF52540">
    <property type="entry name" value="P-loop containing nucleoside triphosphate hydrolases"/>
    <property type="match status" value="1"/>
</dbReference>
<sequence length="214" mass="24526">MAKRALGFDTGFNSGYITVNRCEVNLAPANSLPSVALASHRGCGNTWMRHLIEQTTGIYSGSLGNSSFMLENGFLGELESRTSGRTVVTKTHGINFKKINMFDKVILIFRNPYRCFLAEFNRQQTGSKTERALATSFNSKAWQSFIHRQFSRWEVFAKNWLTSNLPKLVVHYEDLEDNLIHELRRISRFLNVTSFESRLSCVMKNTEGRFHRTT</sequence>
<evidence type="ECO:0000313" key="4">
    <source>
        <dbReference type="RefSeq" id="XP_006813271.1"/>
    </source>
</evidence>
<evidence type="ECO:0000313" key="3">
    <source>
        <dbReference type="Proteomes" id="UP000694865"/>
    </source>
</evidence>
<reference evidence="4" key="1">
    <citation type="submission" date="2025-08" db="UniProtKB">
        <authorList>
            <consortium name="RefSeq"/>
        </authorList>
    </citation>
    <scope>IDENTIFICATION</scope>
    <source>
        <tissue evidence="4">Testes</tissue>
    </source>
</reference>
<feature type="domain" description="Sulfotransferase" evidence="2">
    <location>
        <begin position="103"/>
        <end position="205"/>
    </location>
</feature>
<dbReference type="Gene3D" id="3.40.50.300">
    <property type="entry name" value="P-loop containing nucleotide triphosphate hydrolases"/>
    <property type="match status" value="1"/>
</dbReference>
<dbReference type="RefSeq" id="XP_006813271.1">
    <property type="nucleotide sequence ID" value="XM_006813208.1"/>
</dbReference>
<dbReference type="InterPro" id="IPR051589">
    <property type="entry name" value="Sialate-O-sulfotransferase"/>
</dbReference>
<feature type="non-terminal residue" evidence="4">
    <location>
        <position position="214"/>
    </location>
</feature>
<comment type="similarity">
    <text evidence="1">Belongs to the WSCD family.</text>
</comment>
<protein>
    <submittedName>
        <fullName evidence="4">WSC domain-containing protein 1-like</fullName>
    </submittedName>
</protein>
<dbReference type="InterPro" id="IPR000863">
    <property type="entry name" value="Sulfotransferase_dom"/>
</dbReference>
<dbReference type="Proteomes" id="UP000694865">
    <property type="component" value="Unplaced"/>
</dbReference>
<evidence type="ECO:0000259" key="2">
    <source>
        <dbReference type="Pfam" id="PF00685"/>
    </source>
</evidence>
<evidence type="ECO:0000256" key="1">
    <source>
        <dbReference type="ARBA" id="ARBA00010236"/>
    </source>
</evidence>
<gene>
    <name evidence="4" type="primary">LOC102804994</name>
</gene>